<dbReference type="EMBL" id="JABXWD010000164">
    <property type="protein sequence ID" value="MBV6341895.1"/>
    <property type="molecule type" value="Genomic_DNA"/>
</dbReference>
<keyword evidence="15" id="KW-1185">Reference proteome</keyword>
<evidence type="ECO:0000256" key="11">
    <source>
        <dbReference type="SAM" id="Phobius"/>
    </source>
</evidence>
<feature type="domain" description="Histidine kinase" evidence="12">
    <location>
        <begin position="251"/>
        <end position="466"/>
    </location>
</feature>
<organism evidence="14 15">
    <name type="scientific">Candidatus Magnetobacterium casense</name>
    <dbReference type="NCBI Taxonomy" id="1455061"/>
    <lineage>
        <taxon>Bacteria</taxon>
        <taxon>Pseudomonadati</taxon>
        <taxon>Nitrospirota</taxon>
        <taxon>Thermodesulfovibrionia</taxon>
        <taxon>Thermodesulfovibrionales</taxon>
        <taxon>Candidatus Magnetobacteriaceae</taxon>
        <taxon>Candidatus Magnetobacterium</taxon>
    </lineage>
</organism>
<feature type="transmembrane region" description="Helical" evidence="11">
    <location>
        <begin position="169"/>
        <end position="193"/>
    </location>
</feature>
<keyword evidence="6 11" id="KW-0812">Transmembrane</keyword>
<evidence type="ECO:0000256" key="2">
    <source>
        <dbReference type="ARBA" id="ARBA00004141"/>
    </source>
</evidence>
<evidence type="ECO:0000313" key="15">
    <source>
        <dbReference type="Proteomes" id="UP001196980"/>
    </source>
</evidence>
<evidence type="ECO:0000256" key="3">
    <source>
        <dbReference type="ARBA" id="ARBA00012438"/>
    </source>
</evidence>
<dbReference type="EC" id="2.7.13.3" evidence="3"/>
<evidence type="ECO:0000256" key="9">
    <source>
        <dbReference type="ARBA" id="ARBA00023012"/>
    </source>
</evidence>
<evidence type="ECO:0000256" key="1">
    <source>
        <dbReference type="ARBA" id="ARBA00000085"/>
    </source>
</evidence>
<evidence type="ECO:0000256" key="4">
    <source>
        <dbReference type="ARBA" id="ARBA00022553"/>
    </source>
</evidence>
<evidence type="ECO:0000256" key="10">
    <source>
        <dbReference type="ARBA" id="ARBA00023136"/>
    </source>
</evidence>
<dbReference type="InterPro" id="IPR003661">
    <property type="entry name" value="HisK_dim/P_dom"/>
</dbReference>
<evidence type="ECO:0000259" key="13">
    <source>
        <dbReference type="PROSITE" id="PS50885"/>
    </source>
</evidence>
<sequence length="477" mass="52151">MSVLRSIKGRLFLWLLCLTSGLIMAISAFLYYEIKAIIFQGIDKTLHSKLQIIIGLLHEEHGAIELELSEVIAGEYSIPRSGHYYKVIMDNRILAVSTSLVNADFDLTSPNIEHQDKRRNEIIYTSVGPDGEPIRVLQQQTVLLNRHFSVFAAEDISANLAMIRAFRNLLFVLLPAGTVFICAVGILIVRAALMPIDAFSSRLNTITHQTLSQRLDTGKEVRELTGLAGSFNAMLDRLQGVFESEKRLVSDASHGLKTPISVIKTHCEVLCQRQRSAGEYVEALETIKSVADAMDRLVSNLLCLARLDSGILTVADFRPVRLSDCIESAIEMAMPLAKEKNISISNSIAGDVGVPADRDRLTEAILNLLTNAIEYNKDGGFVGLSSVVEGGMVKVRITDTGIGIKGVDILNIFNRFYRCDNHAVSDGSGLGLSIVKSIIQAHGGYINVDSEIDKGSCFTVVLPATEAFREPGYPADG</sequence>
<keyword evidence="8 11" id="KW-1133">Transmembrane helix</keyword>
<evidence type="ECO:0000256" key="6">
    <source>
        <dbReference type="ARBA" id="ARBA00022692"/>
    </source>
</evidence>
<dbReference type="Pfam" id="PF00672">
    <property type="entry name" value="HAMP"/>
    <property type="match status" value="1"/>
</dbReference>
<evidence type="ECO:0000256" key="7">
    <source>
        <dbReference type="ARBA" id="ARBA00022777"/>
    </source>
</evidence>
<feature type="transmembrane region" description="Helical" evidence="11">
    <location>
        <begin position="12"/>
        <end position="32"/>
    </location>
</feature>
<dbReference type="RefSeq" id="WP_218252525.1">
    <property type="nucleotide sequence ID" value="NZ_JABXWD010000164.1"/>
</dbReference>
<dbReference type="SMART" id="SM00387">
    <property type="entry name" value="HATPase_c"/>
    <property type="match status" value="1"/>
</dbReference>
<proteinExistence type="predicted"/>
<dbReference type="Pfam" id="PF00512">
    <property type="entry name" value="HisKA"/>
    <property type="match status" value="1"/>
</dbReference>
<evidence type="ECO:0000259" key="12">
    <source>
        <dbReference type="PROSITE" id="PS50109"/>
    </source>
</evidence>
<dbReference type="SMART" id="SM00304">
    <property type="entry name" value="HAMP"/>
    <property type="match status" value="1"/>
</dbReference>
<comment type="catalytic activity">
    <reaction evidence="1">
        <text>ATP + protein L-histidine = ADP + protein N-phospho-L-histidine.</text>
        <dbReference type="EC" id="2.7.13.3"/>
    </reaction>
</comment>
<dbReference type="InterPro" id="IPR003660">
    <property type="entry name" value="HAMP_dom"/>
</dbReference>
<evidence type="ECO:0000256" key="5">
    <source>
        <dbReference type="ARBA" id="ARBA00022679"/>
    </source>
</evidence>
<dbReference type="CDD" id="cd00082">
    <property type="entry name" value="HisKA"/>
    <property type="match status" value="1"/>
</dbReference>
<keyword evidence="5" id="KW-0808">Transferase</keyword>
<dbReference type="Proteomes" id="UP001196980">
    <property type="component" value="Unassembled WGS sequence"/>
</dbReference>
<feature type="domain" description="HAMP" evidence="13">
    <location>
        <begin position="190"/>
        <end position="243"/>
    </location>
</feature>
<accession>A0ABS6RZ15</accession>
<reference evidence="14 15" key="1">
    <citation type="journal article" date="2020" name="J Geophys Res Biogeosci">
        <title>Magnetotaxis as an Adaptation to Enable Bacterial Shuttling of Microbial Sulfur and Sulfur Cycling Across Aquatic Oxic#Anoxic Interfaces.</title>
        <authorList>
            <person name="Li J."/>
            <person name="Liu P."/>
            <person name="Wang J."/>
            <person name="Roberts A.P."/>
            <person name="Pan Y."/>
        </authorList>
    </citation>
    <scope>NUCLEOTIDE SEQUENCE [LARGE SCALE GENOMIC DNA]</scope>
    <source>
        <strain evidence="14 15">MYR-1_YQ</strain>
    </source>
</reference>
<dbReference type="CDD" id="cd00075">
    <property type="entry name" value="HATPase"/>
    <property type="match status" value="1"/>
</dbReference>
<keyword evidence="4" id="KW-0597">Phosphoprotein</keyword>
<keyword evidence="9" id="KW-0902">Two-component regulatory system</keyword>
<dbReference type="PROSITE" id="PS50885">
    <property type="entry name" value="HAMP"/>
    <property type="match status" value="1"/>
</dbReference>
<evidence type="ECO:0000313" key="14">
    <source>
        <dbReference type="EMBL" id="MBV6341895.1"/>
    </source>
</evidence>
<dbReference type="PANTHER" id="PTHR45436:SF15">
    <property type="entry name" value="SENSOR HISTIDINE KINASE CUSS"/>
    <property type="match status" value="1"/>
</dbReference>
<keyword evidence="7 14" id="KW-0418">Kinase</keyword>
<dbReference type="InterPro" id="IPR050428">
    <property type="entry name" value="TCS_sensor_his_kinase"/>
</dbReference>
<dbReference type="PROSITE" id="PS50109">
    <property type="entry name" value="HIS_KIN"/>
    <property type="match status" value="1"/>
</dbReference>
<dbReference type="InterPro" id="IPR003594">
    <property type="entry name" value="HATPase_dom"/>
</dbReference>
<dbReference type="GO" id="GO:0016301">
    <property type="term" value="F:kinase activity"/>
    <property type="evidence" value="ECO:0007669"/>
    <property type="project" value="UniProtKB-KW"/>
</dbReference>
<dbReference type="Pfam" id="PF02518">
    <property type="entry name" value="HATPase_c"/>
    <property type="match status" value="1"/>
</dbReference>
<keyword evidence="10 11" id="KW-0472">Membrane</keyword>
<gene>
    <name evidence="14" type="ORF">HWQ67_09885</name>
</gene>
<evidence type="ECO:0000256" key="8">
    <source>
        <dbReference type="ARBA" id="ARBA00022989"/>
    </source>
</evidence>
<dbReference type="InterPro" id="IPR005467">
    <property type="entry name" value="His_kinase_dom"/>
</dbReference>
<dbReference type="SMART" id="SM00388">
    <property type="entry name" value="HisKA"/>
    <property type="match status" value="1"/>
</dbReference>
<dbReference type="PANTHER" id="PTHR45436">
    <property type="entry name" value="SENSOR HISTIDINE KINASE YKOH"/>
    <property type="match status" value="1"/>
</dbReference>
<protein>
    <recommendedName>
        <fullName evidence="3">histidine kinase</fullName>
        <ecNumber evidence="3">2.7.13.3</ecNumber>
    </recommendedName>
</protein>
<name>A0ABS6RZ15_9BACT</name>
<comment type="subcellular location">
    <subcellularLocation>
        <location evidence="2">Membrane</location>
        <topology evidence="2">Multi-pass membrane protein</topology>
    </subcellularLocation>
</comment>
<comment type="caution">
    <text evidence="14">The sequence shown here is derived from an EMBL/GenBank/DDBJ whole genome shotgun (WGS) entry which is preliminary data.</text>
</comment>